<keyword evidence="2" id="KW-0813">Transport</keyword>
<dbReference type="EMBL" id="PKPP01011188">
    <property type="protein sequence ID" value="PWA44600.1"/>
    <property type="molecule type" value="Genomic_DNA"/>
</dbReference>
<evidence type="ECO:0000256" key="1">
    <source>
        <dbReference type="ARBA" id="ARBA00004496"/>
    </source>
</evidence>
<keyword evidence="5" id="KW-0653">Protein transport</keyword>
<dbReference type="InterPro" id="IPR040122">
    <property type="entry name" value="Importin_beta"/>
</dbReference>
<dbReference type="PROSITE" id="PS50077">
    <property type="entry name" value="HEAT_REPEAT"/>
    <property type="match status" value="1"/>
</dbReference>
<dbReference type="SUPFAM" id="SSF48371">
    <property type="entry name" value="ARM repeat"/>
    <property type="match status" value="1"/>
</dbReference>
<dbReference type="GO" id="GO:0006606">
    <property type="term" value="P:protein import into nucleus"/>
    <property type="evidence" value="ECO:0007669"/>
    <property type="project" value="InterPro"/>
</dbReference>
<evidence type="ECO:0000256" key="2">
    <source>
        <dbReference type="ARBA" id="ARBA00022448"/>
    </source>
</evidence>
<name>A0A2U1L6H1_ARTAN</name>
<dbReference type="OrthoDB" id="543373at2759"/>
<gene>
    <name evidence="8" type="ORF">CTI12_AA504890</name>
</gene>
<keyword evidence="9" id="KW-1185">Reference proteome</keyword>
<dbReference type="PANTHER" id="PTHR10527">
    <property type="entry name" value="IMPORTIN BETA"/>
    <property type="match status" value="1"/>
</dbReference>
<organism evidence="8 9">
    <name type="scientific">Artemisia annua</name>
    <name type="common">Sweet wormwood</name>
    <dbReference type="NCBI Taxonomy" id="35608"/>
    <lineage>
        <taxon>Eukaryota</taxon>
        <taxon>Viridiplantae</taxon>
        <taxon>Streptophyta</taxon>
        <taxon>Embryophyta</taxon>
        <taxon>Tracheophyta</taxon>
        <taxon>Spermatophyta</taxon>
        <taxon>Magnoliopsida</taxon>
        <taxon>eudicotyledons</taxon>
        <taxon>Gunneridae</taxon>
        <taxon>Pentapetalae</taxon>
        <taxon>asterids</taxon>
        <taxon>campanulids</taxon>
        <taxon>Asterales</taxon>
        <taxon>Asteraceae</taxon>
        <taxon>Asteroideae</taxon>
        <taxon>Anthemideae</taxon>
        <taxon>Artemisiinae</taxon>
        <taxon>Artemisia</taxon>
    </lineage>
</organism>
<keyword evidence="3" id="KW-0963">Cytoplasm</keyword>
<reference evidence="8 9" key="1">
    <citation type="journal article" date="2018" name="Mol. Plant">
        <title>The genome of Artemisia annua provides insight into the evolution of Asteraceae family and artemisinin biosynthesis.</title>
        <authorList>
            <person name="Shen Q."/>
            <person name="Zhang L."/>
            <person name="Liao Z."/>
            <person name="Wang S."/>
            <person name="Yan T."/>
            <person name="Shi P."/>
            <person name="Liu M."/>
            <person name="Fu X."/>
            <person name="Pan Q."/>
            <person name="Wang Y."/>
            <person name="Lv Z."/>
            <person name="Lu X."/>
            <person name="Zhang F."/>
            <person name="Jiang W."/>
            <person name="Ma Y."/>
            <person name="Chen M."/>
            <person name="Hao X."/>
            <person name="Li L."/>
            <person name="Tang Y."/>
            <person name="Lv G."/>
            <person name="Zhou Y."/>
            <person name="Sun X."/>
            <person name="Brodelius P.E."/>
            <person name="Rose J.K.C."/>
            <person name="Tang K."/>
        </authorList>
    </citation>
    <scope>NUCLEOTIDE SEQUENCE [LARGE SCALE GENOMIC DNA]</scope>
    <source>
        <strain evidence="9">cv. Huhao1</strain>
        <tissue evidence="8">Leaf</tissue>
    </source>
</reference>
<dbReference type="AlphaFoldDB" id="A0A2U1L6H1"/>
<dbReference type="GO" id="GO:0005737">
    <property type="term" value="C:cytoplasm"/>
    <property type="evidence" value="ECO:0007669"/>
    <property type="project" value="UniProtKB-SubCell"/>
</dbReference>
<proteinExistence type="predicted"/>
<evidence type="ECO:0000313" key="8">
    <source>
        <dbReference type="EMBL" id="PWA44600.1"/>
    </source>
</evidence>
<dbReference type="InterPro" id="IPR008700">
    <property type="entry name" value="TypeIII_avirulence_cleave"/>
</dbReference>
<accession>A0A2U1L6H1</accession>
<evidence type="ECO:0000256" key="6">
    <source>
        <dbReference type="PROSITE-ProRule" id="PRU00103"/>
    </source>
</evidence>
<keyword evidence="4" id="KW-0677">Repeat</keyword>
<dbReference type="Pfam" id="PF18829">
    <property type="entry name" value="Importin_rep_6"/>
    <property type="match status" value="1"/>
</dbReference>
<dbReference type="GO" id="GO:0005634">
    <property type="term" value="C:nucleus"/>
    <property type="evidence" value="ECO:0007669"/>
    <property type="project" value="UniProtKB-SubCell"/>
</dbReference>
<protein>
    <submittedName>
        <fullName evidence="8">Importin-5</fullName>
    </submittedName>
</protein>
<dbReference type="InterPro" id="IPR000357">
    <property type="entry name" value="HEAT"/>
</dbReference>
<dbReference type="STRING" id="35608.A0A2U1L6H1"/>
<dbReference type="Proteomes" id="UP000245207">
    <property type="component" value="Unassembled WGS sequence"/>
</dbReference>
<evidence type="ECO:0000259" key="7">
    <source>
        <dbReference type="Pfam" id="PF05627"/>
    </source>
</evidence>
<comment type="subcellular location">
    <subcellularLocation>
        <location evidence="1">Cytoplasm</location>
    </subcellularLocation>
</comment>
<evidence type="ECO:0000256" key="4">
    <source>
        <dbReference type="ARBA" id="ARBA00022737"/>
    </source>
</evidence>
<dbReference type="InterPro" id="IPR041389">
    <property type="entry name" value="Importin_rep_6"/>
</dbReference>
<evidence type="ECO:0000256" key="3">
    <source>
        <dbReference type="ARBA" id="ARBA00022490"/>
    </source>
</evidence>
<dbReference type="InterPro" id="IPR016024">
    <property type="entry name" value="ARM-type_fold"/>
</dbReference>
<dbReference type="InterPro" id="IPR021133">
    <property type="entry name" value="HEAT_type_2"/>
</dbReference>
<evidence type="ECO:0000256" key="5">
    <source>
        <dbReference type="ARBA" id="ARBA00022927"/>
    </source>
</evidence>
<feature type="domain" description="RIN4 pathogenic type III effector avirulence factor Avr cleavage site" evidence="7">
    <location>
        <begin position="6"/>
        <end position="36"/>
    </location>
</feature>
<evidence type="ECO:0000313" key="9">
    <source>
        <dbReference type="Proteomes" id="UP000245207"/>
    </source>
</evidence>
<sequence>MKESDTLPKFGDWDLKNPSSATEFSIIFDKARQARKARYDHRDGNAHYKDDESVMIENLKQLVTMVLDSIHDPYPCVRWAAIHAIALFSIYLGPHLQLQYHARVLPAIASAMDDFENPRVQAHAAIAMIKFSQDCTLDILTPYLDGMVSKLVVLLQSGTQMVQERALIALESVVHKSSEEQFQKYYDELMPCLKAILVNETLECIHSVGIAVGKDKFREDFKQVAEVLLSLEGALRDTAAFTSYLRAWGRLRKCLGQDFLPYMAVGMPALLASAQPEHASSIEEIATACKVLCCIADDLKEDFFPWIEQVAPILVPLLKFNSLKVRKAAVPAMPRLLRYSKLAIEKGRDGTCLKQLSDYIVPALVNALHKVMISGPLLDEIQVRSIMDEIKHVIIASSRMLEERAERIKALDFNALPLKEENEKEKEVFDQVDAVLKTLVKTFDSSFLPFFDELSSYLMPLLGKDKTAKERRIAIRIFVLVAKQCREAALRFYDAYLPFLFEACNDENSDVRQAAAYGLGVCAEYVGSAIKPLIGEALSSLNAVIRHPDALHPDNVMAYDNAVSALGKICHFHRDSIDSAQVIPAWLNCLPIKGDVAEAKAVHELLSVMVERYFKELMC</sequence>
<dbReference type="Pfam" id="PF02985">
    <property type="entry name" value="HEAT"/>
    <property type="match status" value="1"/>
</dbReference>
<dbReference type="Gene3D" id="1.25.10.10">
    <property type="entry name" value="Leucine-rich Repeat Variant"/>
    <property type="match status" value="1"/>
</dbReference>
<dbReference type="InterPro" id="IPR011989">
    <property type="entry name" value="ARM-like"/>
</dbReference>
<comment type="caution">
    <text evidence="8">The sequence shown here is derived from an EMBL/GenBank/DDBJ whole genome shotgun (WGS) entry which is preliminary data.</text>
</comment>
<feature type="repeat" description="HEAT" evidence="6">
    <location>
        <begin position="496"/>
        <end position="529"/>
    </location>
</feature>
<dbReference type="Pfam" id="PF05627">
    <property type="entry name" value="AvrRpt-cleavage"/>
    <property type="match status" value="1"/>
</dbReference>